<dbReference type="EMBL" id="JAHRIP010003442">
    <property type="protein sequence ID" value="MEQ2281383.1"/>
    <property type="molecule type" value="Genomic_DNA"/>
</dbReference>
<dbReference type="Proteomes" id="UP001469553">
    <property type="component" value="Unassembled WGS sequence"/>
</dbReference>
<protein>
    <submittedName>
        <fullName evidence="1">Uncharacterized protein</fullName>
    </submittedName>
</protein>
<evidence type="ECO:0000313" key="1">
    <source>
        <dbReference type="EMBL" id="MEQ2281383.1"/>
    </source>
</evidence>
<organism evidence="1 2">
    <name type="scientific">Ameca splendens</name>
    <dbReference type="NCBI Taxonomy" id="208324"/>
    <lineage>
        <taxon>Eukaryota</taxon>
        <taxon>Metazoa</taxon>
        <taxon>Chordata</taxon>
        <taxon>Craniata</taxon>
        <taxon>Vertebrata</taxon>
        <taxon>Euteleostomi</taxon>
        <taxon>Actinopterygii</taxon>
        <taxon>Neopterygii</taxon>
        <taxon>Teleostei</taxon>
        <taxon>Neoteleostei</taxon>
        <taxon>Acanthomorphata</taxon>
        <taxon>Ovalentaria</taxon>
        <taxon>Atherinomorphae</taxon>
        <taxon>Cyprinodontiformes</taxon>
        <taxon>Goodeidae</taxon>
        <taxon>Ameca</taxon>
    </lineage>
</organism>
<sequence>MHDFETKQSRKKERKSEVIERKKVVVVETRRESPPPSFSFLKCPGARTAADVGRSYKECDIMNGVSSAPVNVIRLLFTSCAA</sequence>
<comment type="caution">
    <text evidence="1">The sequence shown here is derived from an EMBL/GenBank/DDBJ whole genome shotgun (WGS) entry which is preliminary data.</text>
</comment>
<proteinExistence type="predicted"/>
<reference evidence="1 2" key="1">
    <citation type="submission" date="2021-06" db="EMBL/GenBank/DDBJ databases">
        <authorList>
            <person name="Palmer J.M."/>
        </authorList>
    </citation>
    <scope>NUCLEOTIDE SEQUENCE [LARGE SCALE GENOMIC DNA]</scope>
    <source>
        <strain evidence="1 2">AS_MEX2019</strain>
        <tissue evidence="1">Muscle</tissue>
    </source>
</reference>
<keyword evidence="2" id="KW-1185">Reference proteome</keyword>
<name>A0ABV0XIT8_9TELE</name>
<gene>
    <name evidence="1" type="ORF">AMECASPLE_029746</name>
</gene>
<accession>A0ABV0XIT8</accession>
<evidence type="ECO:0000313" key="2">
    <source>
        <dbReference type="Proteomes" id="UP001469553"/>
    </source>
</evidence>